<evidence type="ECO:0000256" key="2">
    <source>
        <dbReference type="ARBA" id="ARBA00023125"/>
    </source>
</evidence>
<dbReference type="PANTHER" id="PTHR42756">
    <property type="entry name" value="TRANSCRIPTIONAL REGULATOR, MARR"/>
    <property type="match status" value="1"/>
</dbReference>
<evidence type="ECO:0000313" key="6">
    <source>
        <dbReference type="Proteomes" id="UP001524473"/>
    </source>
</evidence>
<dbReference type="Gene3D" id="1.10.10.10">
    <property type="entry name" value="Winged helix-like DNA-binding domain superfamily/Winged helix DNA-binding domain"/>
    <property type="match status" value="1"/>
</dbReference>
<feature type="domain" description="HTH marR-type" evidence="4">
    <location>
        <begin position="1"/>
        <end position="134"/>
    </location>
</feature>
<dbReference type="EMBL" id="JANFZH010000015">
    <property type="protein sequence ID" value="MCQ4839839.1"/>
    <property type="molecule type" value="Genomic_DNA"/>
</dbReference>
<dbReference type="Proteomes" id="UP001524473">
    <property type="component" value="Unassembled WGS sequence"/>
</dbReference>
<protein>
    <submittedName>
        <fullName evidence="5">MarR family transcriptional regulator</fullName>
    </submittedName>
</protein>
<dbReference type="NCBIfam" id="NF045593">
    <property type="entry name" value="bilirub_TF_BilQ"/>
    <property type="match status" value="1"/>
</dbReference>
<evidence type="ECO:0000256" key="1">
    <source>
        <dbReference type="ARBA" id="ARBA00023015"/>
    </source>
</evidence>
<dbReference type="SUPFAM" id="SSF46785">
    <property type="entry name" value="Winged helix' DNA-binding domain"/>
    <property type="match status" value="1"/>
</dbReference>
<evidence type="ECO:0000256" key="3">
    <source>
        <dbReference type="ARBA" id="ARBA00023163"/>
    </source>
</evidence>
<keyword evidence="6" id="KW-1185">Reference proteome</keyword>
<keyword evidence="1" id="KW-0805">Transcription regulation</keyword>
<keyword evidence="2" id="KW-0238">DNA-binding</keyword>
<evidence type="ECO:0000259" key="4">
    <source>
        <dbReference type="PROSITE" id="PS50995"/>
    </source>
</evidence>
<keyword evidence="3" id="KW-0804">Transcription</keyword>
<name>A0ABT1RYX2_9FIRM</name>
<dbReference type="PROSITE" id="PS50995">
    <property type="entry name" value="HTH_MARR_2"/>
    <property type="match status" value="1"/>
</dbReference>
<dbReference type="RefSeq" id="WP_066867093.1">
    <property type="nucleotide sequence ID" value="NZ_CABKVV010000014.1"/>
</dbReference>
<comment type="caution">
    <text evidence="5">The sequence shown here is derived from an EMBL/GenBank/DDBJ whole genome shotgun (WGS) entry which is preliminary data.</text>
</comment>
<dbReference type="InterPro" id="IPR036388">
    <property type="entry name" value="WH-like_DNA-bd_sf"/>
</dbReference>
<gene>
    <name evidence="5" type="ORF">NE695_07920</name>
</gene>
<dbReference type="Pfam" id="PF12802">
    <property type="entry name" value="MarR_2"/>
    <property type="match status" value="1"/>
</dbReference>
<dbReference type="InterPro" id="IPR000835">
    <property type="entry name" value="HTH_MarR-typ"/>
</dbReference>
<evidence type="ECO:0000313" key="5">
    <source>
        <dbReference type="EMBL" id="MCQ4839839.1"/>
    </source>
</evidence>
<dbReference type="InterPro" id="IPR036390">
    <property type="entry name" value="WH_DNA-bd_sf"/>
</dbReference>
<reference evidence="5 6" key="1">
    <citation type="submission" date="2022-06" db="EMBL/GenBank/DDBJ databases">
        <title>Isolation of gut microbiota from human fecal samples.</title>
        <authorList>
            <person name="Pamer E.G."/>
            <person name="Barat B."/>
            <person name="Waligurski E."/>
            <person name="Medina S."/>
            <person name="Paddock L."/>
            <person name="Mostad J."/>
        </authorList>
    </citation>
    <scope>NUCLEOTIDE SEQUENCE [LARGE SCALE GENOMIC DNA]</scope>
    <source>
        <strain evidence="5 6">DFI.9.73</strain>
    </source>
</reference>
<accession>A0ABT1RYX2</accession>
<dbReference type="GeneID" id="90533740"/>
<dbReference type="PANTHER" id="PTHR42756:SF1">
    <property type="entry name" value="TRANSCRIPTIONAL REPRESSOR OF EMRAB OPERON"/>
    <property type="match status" value="1"/>
</dbReference>
<organism evidence="5 6">
    <name type="scientific">Neglectibacter timonensis</name>
    <dbReference type="NCBI Taxonomy" id="1776382"/>
    <lineage>
        <taxon>Bacteria</taxon>
        <taxon>Bacillati</taxon>
        <taxon>Bacillota</taxon>
        <taxon>Clostridia</taxon>
        <taxon>Eubacteriales</taxon>
        <taxon>Oscillospiraceae</taxon>
        <taxon>Neglectibacter</taxon>
    </lineage>
</organism>
<dbReference type="SMART" id="SM00347">
    <property type="entry name" value="HTH_MARR"/>
    <property type="match status" value="1"/>
</dbReference>
<proteinExistence type="predicted"/>
<sequence>MKKTLSLAVTVLYRDFSDFCESILQESGLSKGLLFFLLYIGKHPGCTHGEVSAYLGSDNGHTTRCVNRMIEGGFVRRDASALDRRVRRLWLTPQGEKTFHRCYNLFLQWDRERFGNVPEKTKTQARLALAALLEESGCFPQLSSESP</sequence>
<dbReference type="InterPro" id="IPR054630">
    <property type="entry name" value="BilQ"/>
</dbReference>